<sequence>MDRKLNWVRGRCIGRGAFGAVSLAAEANTGEVFAVKTVDLGSASKESVYSIENEIEILRSIDSPCIVAYLGDDRTEEEDAGRRLIRACRNLHVEYVAGGTVGELAERRKGLEEAEVRAYARRAARALRYLHDDAGVVHCDVKGRNLLSGRAPGAAKLADFGSAIRVSEAEAEAEGRGVRVRVRGTPLWMAPEVARGERPAPASDVWSLGCAVVEMATGEPPWAAEWARGADAAGAMLRIGFGGEVPRAPARISKLGRDFLDKCLRRDPAERWSCDRLLRHPFLAEDGAAAASWPSPRSVLDWGDFELNGEIDDADEANSEADCDSDLDSSKLIDRARERVRDLASGAEFVDWRSDRDEDDEEEDEDEDEDEWEMVRRGEKGEDTSGEFVDCLGAELEERDGGVGYASWGGASNGTRSAFSSSSCNSCSCSAGGECCCCCKSGLEGCQNLVGFSWGLLYGLLLDQTDINAIRPFLLLVSLGDQLISSKIF</sequence>
<dbReference type="Pfam" id="PF00069">
    <property type="entry name" value="Pkinase"/>
    <property type="match status" value="1"/>
</dbReference>
<keyword evidence="1" id="KW-0547">Nucleotide-binding</keyword>
<evidence type="ECO:0000256" key="2">
    <source>
        <dbReference type="SAM" id="MobiDB-lite"/>
    </source>
</evidence>
<dbReference type="PROSITE" id="PS00107">
    <property type="entry name" value="PROTEIN_KINASE_ATP"/>
    <property type="match status" value="1"/>
</dbReference>
<dbReference type="CDD" id="cd06606">
    <property type="entry name" value="STKc_MAPKKK"/>
    <property type="match status" value="1"/>
</dbReference>
<dbReference type="PROSITE" id="PS50011">
    <property type="entry name" value="PROTEIN_KINASE_DOM"/>
    <property type="match status" value="1"/>
</dbReference>
<dbReference type="InterPro" id="IPR011009">
    <property type="entry name" value="Kinase-like_dom_sf"/>
</dbReference>
<proteinExistence type="predicted"/>
<evidence type="ECO:0000313" key="5">
    <source>
        <dbReference type="RefSeq" id="XP_020086014.1"/>
    </source>
</evidence>
<dbReference type="Gene3D" id="3.30.200.20">
    <property type="entry name" value="Phosphorylase Kinase, domain 1"/>
    <property type="match status" value="1"/>
</dbReference>
<dbReference type="SUPFAM" id="SSF56112">
    <property type="entry name" value="Protein kinase-like (PK-like)"/>
    <property type="match status" value="1"/>
</dbReference>
<organism evidence="4 5">
    <name type="scientific">Ananas comosus</name>
    <name type="common">Pineapple</name>
    <name type="synonym">Ananas ananas</name>
    <dbReference type="NCBI Taxonomy" id="4615"/>
    <lineage>
        <taxon>Eukaryota</taxon>
        <taxon>Viridiplantae</taxon>
        <taxon>Streptophyta</taxon>
        <taxon>Embryophyta</taxon>
        <taxon>Tracheophyta</taxon>
        <taxon>Spermatophyta</taxon>
        <taxon>Magnoliopsida</taxon>
        <taxon>Liliopsida</taxon>
        <taxon>Poales</taxon>
        <taxon>Bromeliaceae</taxon>
        <taxon>Bromelioideae</taxon>
        <taxon>Ananas</taxon>
    </lineage>
</organism>
<dbReference type="RefSeq" id="XP_020086014.1">
    <property type="nucleotide sequence ID" value="XM_020230425.1"/>
</dbReference>
<keyword evidence="5" id="KW-0418">Kinase</keyword>
<dbReference type="GO" id="GO:0005524">
    <property type="term" value="F:ATP binding"/>
    <property type="evidence" value="ECO:0007669"/>
    <property type="project" value="UniProtKB-UniRule"/>
</dbReference>
<feature type="domain" description="Protein kinase" evidence="3">
    <location>
        <begin position="7"/>
        <end position="283"/>
    </location>
</feature>
<dbReference type="PANTHER" id="PTHR48011:SF7">
    <property type="entry name" value="F10K1.14 PROTEIN"/>
    <property type="match status" value="1"/>
</dbReference>
<evidence type="ECO:0000259" key="3">
    <source>
        <dbReference type="PROSITE" id="PS50011"/>
    </source>
</evidence>
<dbReference type="Gene3D" id="1.10.510.10">
    <property type="entry name" value="Transferase(Phosphotransferase) domain 1"/>
    <property type="match status" value="1"/>
</dbReference>
<keyword evidence="5" id="KW-0808">Transferase</keyword>
<evidence type="ECO:0000313" key="4">
    <source>
        <dbReference type="Proteomes" id="UP000515123"/>
    </source>
</evidence>
<keyword evidence="1" id="KW-0067">ATP-binding</keyword>
<protein>
    <submittedName>
        <fullName evidence="5">Mitogen-activated protein kinase kinase kinase 3</fullName>
    </submittedName>
</protein>
<keyword evidence="4" id="KW-1185">Reference proteome</keyword>
<dbReference type="InterPro" id="IPR000719">
    <property type="entry name" value="Prot_kinase_dom"/>
</dbReference>
<evidence type="ECO:0000256" key="1">
    <source>
        <dbReference type="PROSITE-ProRule" id="PRU10141"/>
    </source>
</evidence>
<dbReference type="Proteomes" id="UP000515123">
    <property type="component" value="Linkage group 4"/>
</dbReference>
<accession>A0A6P5ER56</accession>
<feature type="compositionally biased region" description="Basic and acidic residues" evidence="2">
    <location>
        <begin position="373"/>
        <end position="383"/>
    </location>
</feature>
<gene>
    <name evidence="5" type="primary">LOC109708618</name>
</gene>
<dbReference type="GeneID" id="109708618"/>
<feature type="region of interest" description="Disordered" evidence="2">
    <location>
        <begin position="352"/>
        <end position="384"/>
    </location>
</feature>
<dbReference type="Gramene" id="Aco011070.1.mrna1">
    <property type="protein sequence ID" value="Aco011070.1.mrna1.cds1"/>
    <property type="gene ID" value="Aco011070.1.path1"/>
</dbReference>
<dbReference type="InterPro" id="IPR052751">
    <property type="entry name" value="Plant_MAPKKK"/>
</dbReference>
<name>A0A6P5ER56_ANACO</name>
<reference evidence="4" key="1">
    <citation type="journal article" date="2015" name="Nat. Genet.">
        <title>The pineapple genome and the evolution of CAM photosynthesis.</title>
        <authorList>
            <person name="Ming R."/>
            <person name="VanBuren R."/>
            <person name="Wai C.M."/>
            <person name="Tang H."/>
            <person name="Schatz M.C."/>
            <person name="Bowers J.E."/>
            <person name="Lyons E."/>
            <person name="Wang M.L."/>
            <person name="Chen J."/>
            <person name="Biggers E."/>
            <person name="Zhang J."/>
            <person name="Huang L."/>
            <person name="Zhang L."/>
            <person name="Miao W."/>
            <person name="Zhang J."/>
            <person name="Ye Z."/>
            <person name="Miao C."/>
            <person name="Lin Z."/>
            <person name="Wang H."/>
            <person name="Zhou H."/>
            <person name="Yim W.C."/>
            <person name="Priest H.D."/>
            <person name="Zheng C."/>
            <person name="Woodhouse M."/>
            <person name="Edger P.P."/>
            <person name="Guyot R."/>
            <person name="Guo H.B."/>
            <person name="Guo H."/>
            <person name="Zheng G."/>
            <person name="Singh R."/>
            <person name="Sharma A."/>
            <person name="Min X."/>
            <person name="Zheng Y."/>
            <person name="Lee H."/>
            <person name="Gurtowski J."/>
            <person name="Sedlazeck F.J."/>
            <person name="Harkess A."/>
            <person name="McKain M.R."/>
            <person name="Liao Z."/>
            <person name="Fang J."/>
            <person name="Liu J."/>
            <person name="Zhang X."/>
            <person name="Zhang Q."/>
            <person name="Hu W."/>
            <person name="Qin Y."/>
            <person name="Wang K."/>
            <person name="Chen L.Y."/>
            <person name="Shirley N."/>
            <person name="Lin Y.R."/>
            <person name="Liu L.Y."/>
            <person name="Hernandez A.G."/>
            <person name="Wright C.L."/>
            <person name="Bulone V."/>
            <person name="Tuskan G.A."/>
            <person name="Heath K."/>
            <person name="Zee F."/>
            <person name="Moore P.H."/>
            <person name="Sunkar R."/>
            <person name="Leebens-Mack J.H."/>
            <person name="Mockler T."/>
            <person name="Bennetzen J.L."/>
            <person name="Freeling M."/>
            <person name="Sankoff D."/>
            <person name="Paterson A.H."/>
            <person name="Zhu X."/>
            <person name="Yang X."/>
            <person name="Smith J.A."/>
            <person name="Cushman J.C."/>
            <person name="Paull R.E."/>
            <person name="Yu Q."/>
        </authorList>
    </citation>
    <scope>NUCLEOTIDE SEQUENCE [LARGE SCALE GENOMIC DNA]</scope>
    <source>
        <strain evidence="4">cv. F153</strain>
    </source>
</reference>
<dbReference type="AlphaFoldDB" id="A0A6P5ER56"/>
<dbReference type="GO" id="GO:0007165">
    <property type="term" value="P:signal transduction"/>
    <property type="evidence" value="ECO:0007669"/>
    <property type="project" value="TreeGrafter"/>
</dbReference>
<dbReference type="GO" id="GO:0004672">
    <property type="term" value="F:protein kinase activity"/>
    <property type="evidence" value="ECO:0007669"/>
    <property type="project" value="InterPro"/>
</dbReference>
<dbReference type="OrthoDB" id="275301at2759"/>
<dbReference type="SMART" id="SM00220">
    <property type="entry name" value="S_TKc"/>
    <property type="match status" value="1"/>
</dbReference>
<dbReference type="PANTHER" id="PTHR48011">
    <property type="entry name" value="CCR4-NOT TRANSCRIPTIONAL COMPLEX SUBUNIT CAF120-RELATED"/>
    <property type="match status" value="1"/>
</dbReference>
<feature type="binding site" evidence="1">
    <location>
        <position position="36"/>
    </location>
    <ligand>
        <name>ATP</name>
        <dbReference type="ChEBI" id="CHEBI:30616"/>
    </ligand>
</feature>
<dbReference type="InterPro" id="IPR017441">
    <property type="entry name" value="Protein_kinase_ATP_BS"/>
</dbReference>
<reference evidence="5" key="2">
    <citation type="submission" date="2025-08" db="UniProtKB">
        <authorList>
            <consortium name="RefSeq"/>
        </authorList>
    </citation>
    <scope>IDENTIFICATION</scope>
    <source>
        <tissue evidence="5">Leaf</tissue>
    </source>
</reference>
<feature type="compositionally biased region" description="Acidic residues" evidence="2">
    <location>
        <begin position="357"/>
        <end position="372"/>
    </location>
</feature>